<evidence type="ECO:0000256" key="2">
    <source>
        <dbReference type="ARBA" id="ARBA00004286"/>
    </source>
</evidence>
<dbReference type="GeneID" id="106807308"/>
<proteinExistence type="inferred from homology"/>
<dbReference type="PANTHER" id="PTHR12162:SF0">
    <property type="entry name" value="NIBRIN"/>
    <property type="match status" value="1"/>
</dbReference>
<evidence type="ECO:0000256" key="5">
    <source>
        <dbReference type="ARBA" id="ARBA00023204"/>
    </source>
</evidence>
<evidence type="ECO:0000259" key="10">
    <source>
        <dbReference type="PROSITE" id="PS50006"/>
    </source>
</evidence>
<dbReference type="Proteomes" id="UP000695022">
    <property type="component" value="Unplaced"/>
</dbReference>
<evidence type="ECO:0000256" key="8">
    <source>
        <dbReference type="ARBA" id="ARBA00044757"/>
    </source>
</evidence>
<dbReference type="InterPro" id="IPR043014">
    <property type="entry name" value="Nibrin_BRCT2_sf"/>
</dbReference>
<keyword evidence="6" id="KW-0539">Nucleus</keyword>
<keyword evidence="3" id="KW-0158">Chromosome</keyword>
<feature type="region of interest" description="Disordered" evidence="9">
    <location>
        <begin position="479"/>
        <end position="555"/>
    </location>
</feature>
<dbReference type="InterPro" id="IPR001357">
    <property type="entry name" value="BRCT_dom"/>
</dbReference>
<gene>
    <name evidence="12" type="primary">LOC106807308</name>
</gene>
<dbReference type="CDD" id="cd22667">
    <property type="entry name" value="FHA_NBN"/>
    <property type="match status" value="1"/>
</dbReference>
<evidence type="ECO:0000256" key="9">
    <source>
        <dbReference type="SAM" id="MobiDB-lite"/>
    </source>
</evidence>
<evidence type="ECO:0000313" key="11">
    <source>
        <dbReference type="Proteomes" id="UP000695022"/>
    </source>
</evidence>
<evidence type="ECO:0000256" key="3">
    <source>
        <dbReference type="ARBA" id="ARBA00022454"/>
    </source>
</evidence>
<dbReference type="InterPro" id="IPR040227">
    <property type="entry name" value="Nibrin-rel"/>
</dbReference>
<keyword evidence="5" id="KW-0234">DNA repair</keyword>
<dbReference type="InterPro" id="IPR036420">
    <property type="entry name" value="BRCT_dom_sf"/>
</dbReference>
<dbReference type="InterPro" id="IPR000253">
    <property type="entry name" value="FHA_dom"/>
</dbReference>
<keyword evidence="7" id="KW-0131">Cell cycle</keyword>
<keyword evidence="4" id="KW-0227">DNA damage</keyword>
<sequence>MWILDKTPSSGKCSSSTNSHVELLANKDYLVGRKEGDIVIPGDPSISRRHATLRVKHVESHLAYPHLLPELKLSEWSKYGTYVNGAKLAETTTVELKHGDVVQFGTLQSRYSVRYSRFVVTTSCVDTEDKHSLKAHILRLGGHLVADWRKDSTHLVMNKITVTIKVVCALVSQRAIVTPAYILDLTTAIETRASHPQPHRYIPALAETSISTADVSFLPNQCRSSIFQGKTFIFLSSRQFKKLSLAVSLGGGQPVLMEEDTDDNDDSVLIAPPTCVMHCNPSDTSQRLTQNARSWVVHVMKQLNKHGKRAILDSELGMAVLFCSTAHYCNPDEPVQDSMVVAHMPSQTFTEGYAPDTEPPQMKRLRVDQHPDDVAVVRDSFAMKNHSMKSQSGDTSRCDDESLSTFRCPLPATSRPSAPADLPLPISGEVCIKPELDSEGSAWDQRPNPKKRKLAKVTDTSRESEDLFKGSIVAATANSQPDRVDVKIEPSSHPGTPVTSCEAVDTGATSHVNSGEPAMGQKREQPEPVAKHDGRPVTPQDDGDRHVTPQDLTDL</sequence>
<dbReference type="CDD" id="cd17741">
    <property type="entry name" value="BRCT_nibrin"/>
    <property type="match status" value="1"/>
</dbReference>
<dbReference type="RefSeq" id="XP_014665100.1">
    <property type="nucleotide sequence ID" value="XM_014809614.1"/>
</dbReference>
<name>A0ABM1DYS9_PRICU</name>
<comment type="similarity">
    <text evidence="8">Belongs to the Nibrin family.</text>
</comment>
<feature type="region of interest" description="Disordered" evidence="9">
    <location>
        <begin position="438"/>
        <end position="465"/>
    </location>
</feature>
<dbReference type="SUPFAM" id="SSF49879">
    <property type="entry name" value="SMAD/FHA domain"/>
    <property type="match status" value="1"/>
</dbReference>
<dbReference type="Pfam" id="PF16508">
    <property type="entry name" value="NIBRIN_BRCT_II"/>
    <property type="match status" value="1"/>
</dbReference>
<evidence type="ECO:0000256" key="6">
    <source>
        <dbReference type="ARBA" id="ARBA00023242"/>
    </source>
</evidence>
<comment type="subcellular location">
    <subcellularLocation>
        <location evidence="2">Chromosome</location>
    </subcellularLocation>
    <subcellularLocation>
        <location evidence="1">Nucleus</location>
    </subcellularLocation>
</comment>
<dbReference type="SUPFAM" id="SSF52113">
    <property type="entry name" value="BRCT domain"/>
    <property type="match status" value="1"/>
</dbReference>
<organism evidence="11 12">
    <name type="scientific">Priapulus caudatus</name>
    <name type="common">Priapulid worm</name>
    <dbReference type="NCBI Taxonomy" id="37621"/>
    <lineage>
        <taxon>Eukaryota</taxon>
        <taxon>Metazoa</taxon>
        <taxon>Ecdysozoa</taxon>
        <taxon>Scalidophora</taxon>
        <taxon>Priapulida</taxon>
        <taxon>Priapulimorpha</taxon>
        <taxon>Priapulimorphida</taxon>
        <taxon>Priapulidae</taxon>
        <taxon>Priapulus</taxon>
    </lineage>
</organism>
<dbReference type="InterPro" id="IPR032429">
    <property type="entry name" value="Nibrin_BRCT2"/>
</dbReference>
<dbReference type="Gene3D" id="3.40.50.10190">
    <property type="entry name" value="BRCT domain"/>
    <property type="match status" value="1"/>
</dbReference>
<dbReference type="PANTHER" id="PTHR12162">
    <property type="entry name" value="NIBRIN-RELATED"/>
    <property type="match status" value="1"/>
</dbReference>
<feature type="region of interest" description="Disordered" evidence="9">
    <location>
        <begin position="383"/>
        <end position="402"/>
    </location>
</feature>
<keyword evidence="11" id="KW-1185">Reference proteome</keyword>
<dbReference type="Pfam" id="PF16770">
    <property type="entry name" value="RTT107_BRCT_5"/>
    <property type="match status" value="1"/>
</dbReference>
<reference evidence="12" key="1">
    <citation type="submission" date="2025-08" db="UniProtKB">
        <authorList>
            <consortium name="RefSeq"/>
        </authorList>
    </citation>
    <scope>IDENTIFICATION</scope>
</reference>
<evidence type="ECO:0000313" key="12">
    <source>
        <dbReference type="RefSeq" id="XP_014665100.1"/>
    </source>
</evidence>
<feature type="domain" description="FHA" evidence="10">
    <location>
        <begin position="29"/>
        <end position="88"/>
    </location>
</feature>
<dbReference type="InterPro" id="IPR008984">
    <property type="entry name" value="SMAD_FHA_dom_sf"/>
</dbReference>
<accession>A0ABM1DYS9</accession>
<dbReference type="Gene3D" id="2.60.200.20">
    <property type="match status" value="1"/>
</dbReference>
<dbReference type="Gene3D" id="3.40.50.10980">
    <property type="entry name" value="Nibrin, BRCT2 domain"/>
    <property type="match status" value="1"/>
</dbReference>
<protein>
    <submittedName>
        <fullName evidence="12">Nibrin-like isoform X1</fullName>
    </submittedName>
</protein>
<evidence type="ECO:0000256" key="1">
    <source>
        <dbReference type="ARBA" id="ARBA00004123"/>
    </source>
</evidence>
<evidence type="ECO:0000256" key="7">
    <source>
        <dbReference type="ARBA" id="ARBA00023306"/>
    </source>
</evidence>
<dbReference type="SMART" id="SM00240">
    <property type="entry name" value="FHA"/>
    <property type="match status" value="1"/>
</dbReference>
<dbReference type="Pfam" id="PF00498">
    <property type="entry name" value="FHA"/>
    <property type="match status" value="1"/>
</dbReference>
<feature type="compositionally biased region" description="Basic and acidic residues" evidence="9">
    <location>
        <begin position="521"/>
        <end position="535"/>
    </location>
</feature>
<dbReference type="PROSITE" id="PS50006">
    <property type="entry name" value="FHA_DOMAIN"/>
    <property type="match status" value="1"/>
</dbReference>
<evidence type="ECO:0000256" key="4">
    <source>
        <dbReference type="ARBA" id="ARBA00022763"/>
    </source>
</evidence>